<dbReference type="KEGG" id="sphi:TS85_06525"/>
<evidence type="ECO:0000313" key="2">
    <source>
        <dbReference type="EMBL" id="AJP74321.1"/>
    </source>
</evidence>
<dbReference type="EMBL" id="CP010836">
    <property type="protein sequence ID" value="AJP74321.1"/>
    <property type="molecule type" value="Genomic_DNA"/>
</dbReference>
<dbReference type="AlphaFoldDB" id="A0A7U5BFI1"/>
<reference evidence="2 3" key="2">
    <citation type="submission" date="2015-02" db="EMBL/GenBank/DDBJ databases">
        <title>The complete genome of Sphingomonas hengshuiensis sp. WHSC-8 isolated from soil of Hengshui Lake.</title>
        <authorList>
            <person name="Wei S."/>
            <person name="Guo J."/>
            <person name="Su C."/>
            <person name="Wu R."/>
            <person name="Zhang Z."/>
            <person name="Liang K."/>
            <person name="Li H."/>
            <person name="Wang T."/>
            <person name="Liu H."/>
            <person name="Zhang C."/>
            <person name="Li Z."/>
            <person name="Wang Q."/>
            <person name="Meng J."/>
        </authorList>
    </citation>
    <scope>NUCLEOTIDE SEQUENCE [LARGE SCALE GENOMIC DNA]</scope>
    <source>
        <strain evidence="2 3">WHSC-8</strain>
    </source>
</reference>
<keyword evidence="2" id="KW-0418">Kinase</keyword>
<evidence type="ECO:0000313" key="3">
    <source>
        <dbReference type="Proteomes" id="UP000032300"/>
    </source>
</evidence>
<keyword evidence="2" id="KW-0808">Transferase</keyword>
<gene>
    <name evidence="2" type="ORF">TS85_06525</name>
</gene>
<sequence>MNRHRIAARARALRRDRSGNALLEFALGLPLLLVAGMWGVELTNLAIMNQRISQIALELADNASRVGLYTGQATVQLREADINDVMQAVRVHGQSIGLATNGRVILSSLENASGTQRIHWQRCLGMKSGADYDSHYGTTTTTAGTNTDTANAGTLAPDGMGDTGAKVNAPLGSGVMFVEVNYLYTPLVGNGWFASTRRIHYIASFIVRDTRDFAQIYNPTPTATRMTCNLYTT</sequence>
<feature type="transmembrane region" description="Helical" evidence="1">
    <location>
        <begin position="21"/>
        <end position="40"/>
    </location>
</feature>
<keyword evidence="1" id="KW-0472">Membrane</keyword>
<name>A0A7U5BFI1_9SPHN</name>
<organism evidence="2 3">
    <name type="scientific">Sphingomonas hengshuiensis</name>
    <dbReference type="NCBI Taxonomy" id="1609977"/>
    <lineage>
        <taxon>Bacteria</taxon>
        <taxon>Pseudomonadati</taxon>
        <taxon>Pseudomonadota</taxon>
        <taxon>Alphaproteobacteria</taxon>
        <taxon>Sphingomonadales</taxon>
        <taxon>Sphingomonadaceae</taxon>
        <taxon>Sphingomonas</taxon>
    </lineage>
</organism>
<accession>A0A7U5BFI1</accession>
<keyword evidence="1" id="KW-1133">Transmembrane helix</keyword>
<evidence type="ECO:0000256" key="1">
    <source>
        <dbReference type="SAM" id="Phobius"/>
    </source>
</evidence>
<keyword evidence="1" id="KW-0812">Transmembrane</keyword>
<dbReference type="GO" id="GO:0016301">
    <property type="term" value="F:kinase activity"/>
    <property type="evidence" value="ECO:0007669"/>
    <property type="project" value="UniProtKB-KW"/>
</dbReference>
<dbReference type="Proteomes" id="UP000032300">
    <property type="component" value="Chromosome"/>
</dbReference>
<proteinExistence type="predicted"/>
<keyword evidence="3" id="KW-1185">Reference proteome</keyword>
<reference evidence="2 3" key="1">
    <citation type="journal article" date="2015" name="Int. J. Syst. Evol. Microbiol.">
        <title>Sphingomonas hengshuiensis sp. nov., isolated from lake wetland.</title>
        <authorList>
            <person name="Wei S."/>
            <person name="Wang T."/>
            <person name="Liu H."/>
            <person name="Zhang C."/>
            <person name="Guo J."/>
            <person name="Wang Q."/>
            <person name="Liang K."/>
            <person name="Zhang Z."/>
        </authorList>
    </citation>
    <scope>NUCLEOTIDE SEQUENCE [LARGE SCALE GENOMIC DNA]</scope>
    <source>
        <strain evidence="2 3">WHSC-8</strain>
    </source>
</reference>
<protein>
    <submittedName>
        <fullName evidence="2">Histidine kinase</fullName>
    </submittedName>
</protein>